<dbReference type="AlphaFoldDB" id="A0A949TXM0"/>
<reference evidence="1" key="1">
    <citation type="submission" date="2020-12" db="EMBL/GenBank/DDBJ databases">
        <title>Clostridium thailandense sp. nov., a novel acetogenic bacterium isolated from peat land soil in Thailand.</title>
        <authorList>
            <person name="Chaikitkaew S."/>
            <person name="Birkeland N.K."/>
        </authorList>
    </citation>
    <scope>NUCLEOTIDE SEQUENCE</scope>
    <source>
        <strain evidence="1">PL3</strain>
    </source>
</reference>
<comment type="caution">
    <text evidence="1">The sequence shown here is derived from an EMBL/GenBank/DDBJ whole genome shotgun (WGS) entry which is preliminary data.</text>
</comment>
<keyword evidence="2" id="KW-1185">Reference proteome</keyword>
<dbReference type="RefSeq" id="WP_218320805.1">
    <property type="nucleotide sequence ID" value="NZ_JAEEGC010000053.1"/>
</dbReference>
<organism evidence="1 2">
    <name type="scientific">Clostridium thailandense</name>
    <dbReference type="NCBI Taxonomy" id="2794346"/>
    <lineage>
        <taxon>Bacteria</taxon>
        <taxon>Bacillati</taxon>
        <taxon>Bacillota</taxon>
        <taxon>Clostridia</taxon>
        <taxon>Eubacteriales</taxon>
        <taxon>Clostridiaceae</taxon>
        <taxon>Clostridium</taxon>
    </lineage>
</organism>
<proteinExistence type="predicted"/>
<name>A0A949TXM0_9CLOT</name>
<accession>A0A949TXM0</accession>
<sequence length="73" mass="8393">MKNVGKISRVCKVKLRLHKKLTMRGLYYRTLVSKIYSTKNKKGIKQNIGIEQEHSIWESKQKTSSGGILDDSL</sequence>
<dbReference type="EMBL" id="JAEEGC010000053">
    <property type="protein sequence ID" value="MBV7273736.1"/>
    <property type="molecule type" value="Genomic_DNA"/>
</dbReference>
<evidence type="ECO:0000313" key="1">
    <source>
        <dbReference type="EMBL" id="MBV7273736.1"/>
    </source>
</evidence>
<evidence type="ECO:0000313" key="2">
    <source>
        <dbReference type="Proteomes" id="UP000694308"/>
    </source>
</evidence>
<protein>
    <submittedName>
        <fullName evidence="1">Uncharacterized protein</fullName>
    </submittedName>
</protein>
<gene>
    <name evidence="1" type="ORF">I6U48_12530</name>
</gene>
<dbReference type="Proteomes" id="UP000694308">
    <property type="component" value="Unassembled WGS sequence"/>
</dbReference>